<evidence type="ECO:0000313" key="2">
    <source>
        <dbReference type="EMBL" id="KAG7195664.1"/>
    </source>
</evidence>
<dbReference type="EMBL" id="JAHMUF010000003">
    <property type="protein sequence ID" value="KAG7195664.1"/>
    <property type="molecule type" value="Genomic_DNA"/>
</dbReference>
<name>A0A9P8AL26_9ASCO</name>
<dbReference type="Proteomes" id="UP000790833">
    <property type="component" value="Unassembled WGS sequence"/>
</dbReference>
<dbReference type="GO" id="GO:0006368">
    <property type="term" value="P:transcription elongation by RNA polymerase II"/>
    <property type="evidence" value="ECO:0007669"/>
    <property type="project" value="InterPro"/>
</dbReference>
<evidence type="ECO:0000256" key="1">
    <source>
        <dbReference type="SAM" id="MobiDB-lite"/>
    </source>
</evidence>
<feature type="compositionally biased region" description="Basic and acidic residues" evidence="1">
    <location>
        <begin position="263"/>
        <end position="296"/>
    </location>
</feature>
<keyword evidence="3" id="KW-1185">Reference proteome</keyword>
<dbReference type="PANTHER" id="PTHR23146:SF0">
    <property type="entry name" value="RNA POLYMERASE-ASSOCIATED PROTEIN LEO1"/>
    <property type="match status" value="1"/>
</dbReference>
<dbReference type="GeneID" id="66116808"/>
<dbReference type="AlphaFoldDB" id="A0A9P8AL26"/>
<accession>A0A9P8AL26</accession>
<feature type="region of interest" description="Disordered" evidence="1">
    <location>
        <begin position="1"/>
        <end position="83"/>
    </location>
</feature>
<dbReference type="RefSeq" id="XP_043051209.1">
    <property type="nucleotide sequence ID" value="XM_043194157.1"/>
</dbReference>
<evidence type="ECO:0000313" key="3">
    <source>
        <dbReference type="Proteomes" id="UP000790833"/>
    </source>
</evidence>
<comment type="caution">
    <text evidence="2">The sequence shown here is derived from an EMBL/GenBank/DDBJ whole genome shotgun (WGS) entry which is preliminary data.</text>
</comment>
<dbReference type="OrthoDB" id="20844at2759"/>
<protein>
    <submittedName>
        <fullName evidence="2">Uncharacterized protein</fullName>
    </submittedName>
</protein>
<dbReference type="Pfam" id="PF04004">
    <property type="entry name" value="Leo1"/>
    <property type="match status" value="1"/>
</dbReference>
<proteinExistence type="predicted"/>
<dbReference type="GO" id="GO:1990269">
    <property type="term" value="F:RNA polymerase II C-terminal domain phosphoserine binding"/>
    <property type="evidence" value="ECO:0007669"/>
    <property type="project" value="TreeGrafter"/>
</dbReference>
<dbReference type="InterPro" id="IPR007149">
    <property type="entry name" value="Leo1"/>
</dbReference>
<sequence length="413" mass="47954">MSEEELDDLFGDEEEEFNQNSQDELEPSTNINNGGEEEEDDGELQLRRSVKIGVSDDEGEENDEDGEEEEEEEEDSRPLTTLDISLPRHAIPDVPENDTYLLKLPIFLQVENHPFDPAELRDKIQSDVDLIRSRTGAANAKDAANEILVTKLQNENTIRWRYSNVGEEIVKQSNCHFVQWDDGLISLKLGDEFFDYKTLPVSDHFLVKTYDDLEILQMDLPFTKMVNLLPSSTFTTTHRNLTNAIKSRQQKLRILSTMTNDDPMLKQRLADENERKSMKLKRQLDMKRRLQQEKNARQNSPRPGSSSSSGAVPTYERFARTYDEYDEDDDFIANDEDEEGMYDEEEEDLPEEEDDENEEEEERRAAERLRQVKSEGVAKYSKESKRSSSSVEAEDNDTRKKKRRIIEDDEDDE</sequence>
<feature type="region of interest" description="Disordered" evidence="1">
    <location>
        <begin position="256"/>
        <end position="413"/>
    </location>
</feature>
<gene>
    <name evidence="2" type="ORF">KQ657_003434</name>
</gene>
<feature type="compositionally biased region" description="Basic and acidic residues" evidence="1">
    <location>
        <begin position="362"/>
        <end position="373"/>
    </location>
</feature>
<dbReference type="PANTHER" id="PTHR23146">
    <property type="entry name" value="LEO1 PROTEIN"/>
    <property type="match status" value="1"/>
</dbReference>
<dbReference type="GO" id="GO:0016593">
    <property type="term" value="C:Cdc73/Paf1 complex"/>
    <property type="evidence" value="ECO:0007669"/>
    <property type="project" value="InterPro"/>
</dbReference>
<feature type="compositionally biased region" description="Acidic residues" evidence="1">
    <location>
        <begin position="324"/>
        <end position="361"/>
    </location>
</feature>
<feature type="compositionally biased region" description="Low complexity" evidence="1">
    <location>
        <begin position="300"/>
        <end position="310"/>
    </location>
</feature>
<dbReference type="GO" id="GO:0032968">
    <property type="term" value="P:positive regulation of transcription elongation by RNA polymerase II"/>
    <property type="evidence" value="ECO:0007669"/>
    <property type="project" value="TreeGrafter"/>
</dbReference>
<organism evidence="2 3">
    <name type="scientific">Scheffersomyces spartinae</name>
    <dbReference type="NCBI Taxonomy" id="45513"/>
    <lineage>
        <taxon>Eukaryota</taxon>
        <taxon>Fungi</taxon>
        <taxon>Dikarya</taxon>
        <taxon>Ascomycota</taxon>
        <taxon>Saccharomycotina</taxon>
        <taxon>Pichiomycetes</taxon>
        <taxon>Debaryomycetaceae</taxon>
        <taxon>Scheffersomyces</taxon>
    </lineage>
</organism>
<feature type="compositionally biased region" description="Polar residues" evidence="1">
    <location>
        <begin position="18"/>
        <end position="33"/>
    </location>
</feature>
<reference evidence="2" key="1">
    <citation type="submission" date="2021-03" db="EMBL/GenBank/DDBJ databases">
        <authorList>
            <person name="Palmer J.M."/>
        </authorList>
    </citation>
    <scope>NUCLEOTIDE SEQUENCE</scope>
    <source>
        <strain evidence="2">ARV_011</strain>
    </source>
</reference>
<feature type="compositionally biased region" description="Acidic residues" evidence="1">
    <location>
        <begin position="55"/>
        <end position="75"/>
    </location>
</feature>
<feature type="compositionally biased region" description="Acidic residues" evidence="1">
    <location>
        <begin position="1"/>
        <end position="17"/>
    </location>
</feature>